<comment type="caution">
    <text evidence="12">The sequence shown here is derived from an EMBL/GenBank/DDBJ whole genome shotgun (WGS) entry which is preliminary data.</text>
</comment>
<dbReference type="GO" id="GO:0046872">
    <property type="term" value="F:metal ion binding"/>
    <property type="evidence" value="ECO:0007669"/>
    <property type="project" value="UniProtKB-KW"/>
</dbReference>
<protein>
    <submittedName>
        <fullName evidence="12">Zinc protease</fullName>
    </submittedName>
</protein>
<evidence type="ECO:0000256" key="3">
    <source>
        <dbReference type="ARBA" id="ARBA00022670"/>
    </source>
</evidence>
<dbReference type="PROSITE" id="PS00143">
    <property type="entry name" value="INSULINASE"/>
    <property type="match status" value="1"/>
</dbReference>
<dbReference type="PANTHER" id="PTHR43690">
    <property type="entry name" value="NARDILYSIN"/>
    <property type="match status" value="1"/>
</dbReference>
<feature type="domain" description="Peptidase M16 C-terminal" evidence="11">
    <location>
        <begin position="694"/>
        <end position="873"/>
    </location>
</feature>
<keyword evidence="9" id="KW-0732">Signal</keyword>
<dbReference type="RefSeq" id="WP_109616375.1">
    <property type="nucleotide sequence ID" value="NZ_QGDO01000001.1"/>
</dbReference>
<feature type="signal peptide" evidence="9">
    <location>
        <begin position="1"/>
        <end position="25"/>
    </location>
</feature>
<dbReference type="InterPro" id="IPR011249">
    <property type="entry name" value="Metalloenz_LuxS/M16"/>
</dbReference>
<dbReference type="Gene3D" id="3.30.830.10">
    <property type="entry name" value="Metalloenzyme, LuxS/M16 peptidase-like"/>
    <property type="match status" value="4"/>
</dbReference>
<evidence type="ECO:0000256" key="7">
    <source>
        <dbReference type="ARBA" id="ARBA00023049"/>
    </source>
</evidence>
<evidence type="ECO:0000256" key="6">
    <source>
        <dbReference type="ARBA" id="ARBA00022833"/>
    </source>
</evidence>
<keyword evidence="4" id="KW-0479">Metal-binding</keyword>
<keyword evidence="6" id="KW-0862">Zinc</keyword>
<keyword evidence="7" id="KW-0482">Metalloprotease</keyword>
<feature type="domain" description="Peptidase M16 C-terminal" evidence="11">
    <location>
        <begin position="214"/>
        <end position="392"/>
    </location>
</feature>
<dbReference type="AlphaFoldDB" id="A0A315ZHY6"/>
<keyword evidence="13" id="KW-1185">Reference proteome</keyword>
<evidence type="ECO:0000256" key="1">
    <source>
        <dbReference type="ARBA" id="ARBA00001947"/>
    </source>
</evidence>
<dbReference type="Pfam" id="PF05193">
    <property type="entry name" value="Peptidase_M16_C"/>
    <property type="match status" value="2"/>
</dbReference>
<dbReference type="GO" id="GO:0006508">
    <property type="term" value="P:proteolysis"/>
    <property type="evidence" value="ECO:0007669"/>
    <property type="project" value="UniProtKB-KW"/>
</dbReference>
<keyword evidence="3 12" id="KW-0645">Protease</keyword>
<dbReference type="InterPro" id="IPR007863">
    <property type="entry name" value="Peptidase_M16_C"/>
</dbReference>
<sequence>MKHTNMKKVLLSLTAFFICITTIVAQEQSFKLDQEIPFNSDVKRGKLSNGLSYYIQKHEEPKDKAELRLVVKAGSILEEDDQQGLAHFLEHMAFNGSKNFEKNDVVEYLQSIGVRFGADLNAYTSFDETVYMLPIPTEDEEKFDKGLLILRDWAGDLSLNDEDIDEERGVIKEEWRMGKGAEERMRKQTYPVLTYNSKYEHRLPIGTMEVVENFKYDRIRQFYKDWYRPNLMGVIVVGDIDADKVEEKIKKLFGDLKNPANEKERVEFDIPSHDSTLVKVVTDPEATYYRATIYYKQEAQEEKTLGDFRRSLLDQIYTGMLNQRLYEVGTKPDSPYMYAGNSFSDFLGNQDAYALIAIPKEGQIEPSIERLIVESNRIKEFGFTESELERYKVELMTSVENAYNERDKISSAQLAQDYVQSFLHNENSPGIAFSYEFVKSVLPSITLGEINALTSKFVTNDNRIVIVEGPEKEGVTLPTEADVLDTFNKANEIAVTAYVDEVSGQELLPASDLAPAGKIVSEKEVEELGVTVLKLDNNTTVTLKPTDFKNDEILMTGHRYGGYSLASLDSLQSASRASTIVSMGGLRDIDAIQLDKLLAGKTASASVSINQLSERASGSATPKDLETMFELLYLKFTAPRKDQERFNVYLSNLKEQITNARKSPNSLFSDLVSRTLAQDNPRVGGIPTDEDLAKIDLDEALDFYQKRFSDASGFHFYLVGNFDTDSIKPMIEKYIGALPAKQGVTHSYVDHNIVPPSGIVKKEIKAGSEDKSTVMIYHHGEFSNSAKNRVTSSLLSSVLGNRVIKVLREEKGGVYSPYAGVSYELLPTPEQNSTVYFTCAPDKVEDLIEASLQVMDDVKEEVTEEDLNKAVQASLRTRKENLRKNGFWLSVLSSSDFYNLGYDLILNYDDVINSVKTKDVEKAAKKYFIHDNYCQFVLFPKS</sequence>
<dbReference type="Pfam" id="PF00675">
    <property type="entry name" value="Peptidase_M16"/>
    <property type="match status" value="1"/>
</dbReference>
<name>A0A315ZHY6_SEDFL</name>
<organism evidence="12 13">
    <name type="scientific">Sediminitomix flava</name>
    <dbReference type="NCBI Taxonomy" id="379075"/>
    <lineage>
        <taxon>Bacteria</taxon>
        <taxon>Pseudomonadati</taxon>
        <taxon>Bacteroidota</taxon>
        <taxon>Cytophagia</taxon>
        <taxon>Cytophagales</taxon>
        <taxon>Flammeovirgaceae</taxon>
        <taxon>Sediminitomix</taxon>
    </lineage>
</organism>
<dbReference type="InterPro" id="IPR001431">
    <property type="entry name" value="Pept_M16_Zn_BS"/>
</dbReference>
<evidence type="ECO:0000256" key="5">
    <source>
        <dbReference type="ARBA" id="ARBA00022801"/>
    </source>
</evidence>
<dbReference type="EMBL" id="QGDO01000001">
    <property type="protein sequence ID" value="PWJ44912.1"/>
    <property type="molecule type" value="Genomic_DNA"/>
</dbReference>
<evidence type="ECO:0000256" key="8">
    <source>
        <dbReference type="RuleBase" id="RU004447"/>
    </source>
</evidence>
<dbReference type="SUPFAM" id="SSF63411">
    <property type="entry name" value="LuxS/MPP-like metallohydrolase"/>
    <property type="match status" value="4"/>
</dbReference>
<reference evidence="12 13" key="1">
    <citation type="submission" date="2018-03" db="EMBL/GenBank/DDBJ databases">
        <title>Genomic Encyclopedia of Archaeal and Bacterial Type Strains, Phase II (KMG-II): from individual species to whole genera.</title>
        <authorList>
            <person name="Goeker M."/>
        </authorList>
    </citation>
    <scope>NUCLEOTIDE SEQUENCE [LARGE SCALE GENOMIC DNA]</scope>
    <source>
        <strain evidence="12 13">DSM 28229</strain>
    </source>
</reference>
<evidence type="ECO:0000259" key="11">
    <source>
        <dbReference type="Pfam" id="PF05193"/>
    </source>
</evidence>
<feature type="chain" id="PRO_5016389262" evidence="9">
    <location>
        <begin position="26"/>
        <end position="942"/>
    </location>
</feature>
<evidence type="ECO:0000259" key="10">
    <source>
        <dbReference type="Pfam" id="PF00675"/>
    </source>
</evidence>
<dbReference type="InterPro" id="IPR050626">
    <property type="entry name" value="Peptidase_M16"/>
</dbReference>
<dbReference type="Proteomes" id="UP000245535">
    <property type="component" value="Unassembled WGS sequence"/>
</dbReference>
<evidence type="ECO:0000256" key="4">
    <source>
        <dbReference type="ARBA" id="ARBA00022723"/>
    </source>
</evidence>
<proteinExistence type="inferred from homology"/>
<evidence type="ECO:0000256" key="2">
    <source>
        <dbReference type="ARBA" id="ARBA00007261"/>
    </source>
</evidence>
<gene>
    <name evidence="12" type="ORF">BC781_1011301</name>
</gene>
<comment type="cofactor">
    <cofactor evidence="1">
        <name>Zn(2+)</name>
        <dbReference type="ChEBI" id="CHEBI:29105"/>
    </cofactor>
</comment>
<evidence type="ECO:0000313" key="13">
    <source>
        <dbReference type="Proteomes" id="UP000245535"/>
    </source>
</evidence>
<comment type="similarity">
    <text evidence="2 8">Belongs to the peptidase M16 family.</text>
</comment>
<feature type="domain" description="Peptidase M16 N-terminal" evidence="10">
    <location>
        <begin position="56"/>
        <end position="177"/>
    </location>
</feature>
<dbReference type="GO" id="GO:0004222">
    <property type="term" value="F:metalloendopeptidase activity"/>
    <property type="evidence" value="ECO:0007669"/>
    <property type="project" value="InterPro"/>
</dbReference>
<dbReference type="InterPro" id="IPR011765">
    <property type="entry name" value="Pept_M16_N"/>
</dbReference>
<keyword evidence="5" id="KW-0378">Hydrolase</keyword>
<dbReference type="PANTHER" id="PTHR43690:SF34">
    <property type="entry name" value="ZINC PROTEASE PQQL-LIKE"/>
    <property type="match status" value="1"/>
</dbReference>
<evidence type="ECO:0000313" key="12">
    <source>
        <dbReference type="EMBL" id="PWJ44912.1"/>
    </source>
</evidence>
<evidence type="ECO:0000256" key="9">
    <source>
        <dbReference type="SAM" id="SignalP"/>
    </source>
</evidence>
<accession>A0A315ZHY6</accession>